<evidence type="ECO:0000313" key="5">
    <source>
        <dbReference type="Proteomes" id="UP000232323"/>
    </source>
</evidence>
<feature type="coiled-coil region" evidence="1">
    <location>
        <begin position="1052"/>
        <end position="1149"/>
    </location>
</feature>
<evidence type="ECO:0000256" key="1">
    <source>
        <dbReference type="SAM" id="Coils"/>
    </source>
</evidence>
<feature type="compositionally biased region" description="Polar residues" evidence="2">
    <location>
        <begin position="295"/>
        <end position="336"/>
    </location>
</feature>
<feature type="coiled-coil region" evidence="1">
    <location>
        <begin position="520"/>
        <end position="547"/>
    </location>
</feature>
<dbReference type="Proteomes" id="UP000232323">
    <property type="component" value="Unassembled WGS sequence"/>
</dbReference>
<feature type="coiled-coil region" evidence="1">
    <location>
        <begin position="976"/>
        <end position="1025"/>
    </location>
</feature>
<evidence type="ECO:0000256" key="3">
    <source>
        <dbReference type="SAM" id="SignalP"/>
    </source>
</evidence>
<gene>
    <name evidence="4" type="ORF">CEUSTIGMA_g12960.t1</name>
</gene>
<comment type="caution">
    <text evidence="4">The sequence shown here is derived from an EMBL/GenBank/DDBJ whole genome shotgun (WGS) entry which is preliminary data.</text>
</comment>
<sequence length="1422" mass="155037">MMAGKLQRLSFVVFAATLCLLVTCQAPPSATHDVLVDDIAAEAVTHHPRHHFSSNRPCTVFVNNMSLAQCIPLLIQETLPNRVTCYDQQGTDMHFSDLYKSHTKPPGMKNDMAVSVRLMPKTWIIHSRSSCVACLRQPLQLILSSVQKSISWAEKALHHIFNIQQEHWTMRLPLWLFQTGCPVLDCTPFLLSELPGNTRSHTTKPWLELTAKHDNNGDSADDIAEVDLPPISADHYNAFNYPYKDGGKPSLEMSETLWTFPQSSSNIFFKQQASSDHTVCDCTCSCPEAVTAETQNNGEEPATCSQLEDQPDYSSSFSVNTQLNESTGPVASSANHVNEGLGLWDEGTVPSSDEPALSKQSSAPPKIPYQSAGSNAAGPDCSTTVTVDSSLPCSRNFADGYPTISLTVDRTYRAEEDLPLPGAQQEACHNHVISLQALAQAVFMSGKQIMVSKRTFISQVSALTHLVAMLPVIMAVHVLPGLQQYPPCGSVLAWCSSVALVLMCWLVRAMRRGRELWLEVQGLQGAMTSLKEERDNLREALRCESAAHSQDMIAWQATVAKNSEDYSDEHKYLLRSLEEEKRKHELIIQQIHADHEKEMSDVKSGHKKLQDVASTHQEKLRVQLDSMRRQLKQVLSRLHQSKQRSATGIKGHDHVVDDTNRQAVVTAGVSTPQKNRLTTSCTATDTSFPSSAKSHVSNIFGVPALNQITLQSQGSPSGLMVSQQSPPALLSADDEASTLQSREANISCSSSSAAEFVSPTCSSSQLPGTPGSGNALQEVVVMCQLMYEQLQVLTSNLHLGAQKYSISTCPAITSLPCGQECTEQVVDVQNLVSQLGIRTAGISNISDEGLEGQEGLVMIQSSQHKQVMSQQEGIKQAMSQQEGIKQVMSQQEGIKQAVTQAEAAGTESCAIITRMNAKMDAASQAIITVQDAAFKEQQSSLEQLLETKIAAISRQLSDENKTLLIALQTPSSQLLQDQLLQNIEKKNGAIEAAQTELVLELQNSLSRLEQRLREQRLAARQYKAYVQQAFQDLLFSMKGRFKMFVDLATQHASSHRAEITTLNKLLQEARAQLESKQFIIASQEDEIRGYIQDLEQFTQCLTTADGLLDSRDEQIRNLRELLDRLQGRLQAAEDREGELECKVQTLEAQLLACSGSSQAGCSGVQPSAVELSDAFGRGATNVLTEVQGCQHNNSPDTSAGLESTQDLQDARSQEVVQASSSNSSTRTRCPVADCIAAESVEFGSVEFRSTVSLQKGLMCIRPADDDGVDEVLSFSAAADDGVDEVLSFSAADDDDGVDEVLSFSAAADDDRVDEVLSFSADDDDGVDEVLSFSADDDDRLDEVLSFSADDDDGVDEVLSFSAEEYSPLALPVQPDLIVNIVVSDSGLIRCFIACDSSSTSVQSFLLTGSEEEGSLLTGSEEE</sequence>
<dbReference type="EMBL" id="BEGY01000176">
    <property type="protein sequence ID" value="GAX85545.1"/>
    <property type="molecule type" value="Genomic_DNA"/>
</dbReference>
<feature type="signal peptide" evidence="3">
    <location>
        <begin position="1"/>
        <end position="26"/>
    </location>
</feature>
<keyword evidence="5" id="KW-1185">Reference proteome</keyword>
<organism evidence="4 5">
    <name type="scientific">Chlamydomonas eustigma</name>
    <dbReference type="NCBI Taxonomy" id="1157962"/>
    <lineage>
        <taxon>Eukaryota</taxon>
        <taxon>Viridiplantae</taxon>
        <taxon>Chlorophyta</taxon>
        <taxon>core chlorophytes</taxon>
        <taxon>Chlorophyceae</taxon>
        <taxon>CS clade</taxon>
        <taxon>Chlamydomonadales</taxon>
        <taxon>Chlamydomonadaceae</taxon>
        <taxon>Chlamydomonas</taxon>
    </lineage>
</organism>
<feature type="coiled-coil region" evidence="1">
    <location>
        <begin position="574"/>
        <end position="644"/>
    </location>
</feature>
<protein>
    <submittedName>
        <fullName evidence="4">Uncharacterized protein</fullName>
    </submittedName>
</protein>
<accession>A0A250XR71</accession>
<feature type="region of interest" description="Disordered" evidence="2">
    <location>
        <begin position="295"/>
        <end position="379"/>
    </location>
</feature>
<keyword evidence="1" id="KW-0175">Coiled coil</keyword>
<evidence type="ECO:0000256" key="2">
    <source>
        <dbReference type="SAM" id="MobiDB-lite"/>
    </source>
</evidence>
<feature type="chain" id="PRO_5012783992" evidence="3">
    <location>
        <begin position="27"/>
        <end position="1422"/>
    </location>
</feature>
<keyword evidence="3" id="KW-0732">Signal</keyword>
<dbReference type="Gene3D" id="1.20.5.170">
    <property type="match status" value="1"/>
</dbReference>
<evidence type="ECO:0000313" key="4">
    <source>
        <dbReference type="EMBL" id="GAX85545.1"/>
    </source>
</evidence>
<name>A0A250XR71_9CHLO</name>
<proteinExistence type="predicted"/>
<reference evidence="4 5" key="1">
    <citation type="submission" date="2017-08" db="EMBL/GenBank/DDBJ databases">
        <title>Acidophilic green algal genome provides insights into adaptation to an acidic environment.</title>
        <authorList>
            <person name="Hirooka S."/>
            <person name="Hirose Y."/>
            <person name="Kanesaki Y."/>
            <person name="Higuchi S."/>
            <person name="Fujiwara T."/>
            <person name="Onuma R."/>
            <person name="Era A."/>
            <person name="Ohbayashi R."/>
            <person name="Uzuka A."/>
            <person name="Nozaki H."/>
            <person name="Yoshikawa H."/>
            <person name="Miyagishima S.Y."/>
        </authorList>
    </citation>
    <scope>NUCLEOTIDE SEQUENCE [LARGE SCALE GENOMIC DNA]</scope>
    <source>
        <strain evidence="4 5">NIES-2499</strain>
    </source>
</reference>